<feature type="binding site" evidence="4">
    <location>
        <begin position="88"/>
        <end position="91"/>
    </location>
    <ligand>
        <name>(6R)-10-formyltetrahydrofolate</name>
        <dbReference type="ChEBI" id="CHEBI:195366"/>
    </ligand>
</feature>
<feature type="binding site" evidence="4">
    <location>
        <position position="63"/>
    </location>
    <ligand>
        <name>(6R)-10-formyltetrahydrofolate</name>
        <dbReference type="ChEBI" id="CHEBI:195366"/>
    </ligand>
</feature>
<dbReference type="InterPro" id="IPR002376">
    <property type="entry name" value="Formyl_transf_N"/>
</dbReference>
<protein>
    <recommendedName>
        <fullName evidence="4">Phosphoribosylglycinamide formyltransferase</fullName>
        <ecNumber evidence="4">2.1.2.2</ecNumber>
    </recommendedName>
    <alternativeName>
        <fullName evidence="4">5'-phosphoribosylglycinamide transformylase</fullName>
    </alternativeName>
    <alternativeName>
        <fullName evidence="4">GAR transformylase</fullName>
        <shortName evidence="4">GART</shortName>
    </alternativeName>
</protein>
<dbReference type="CDD" id="cd08645">
    <property type="entry name" value="FMT_core_GART"/>
    <property type="match status" value="1"/>
</dbReference>
<evidence type="ECO:0000256" key="2">
    <source>
        <dbReference type="ARBA" id="ARBA00022679"/>
    </source>
</evidence>
<evidence type="ECO:0000256" key="1">
    <source>
        <dbReference type="ARBA" id="ARBA00005054"/>
    </source>
</evidence>
<dbReference type="NCBIfam" id="TIGR00639">
    <property type="entry name" value="PurN"/>
    <property type="match status" value="1"/>
</dbReference>
<comment type="caution">
    <text evidence="4">Lacks conserved residue(s) required for the propagation of feature annotation.</text>
</comment>
<sequence length="186" mass="19574">MRLVILLSGSGTTAQALLDAVADGRIPAEIVAVGADKDCAGLERARAAGVEDFLVAPSSYSDRPSWNRALQSAVAEREPDLVILAGFMRILDAQFVAAFADRLINTHPALLPSFPGAHGVRDALAHGVKITGATVHRVVPEVDAGQILAQTAVAVAPEDDEDSLHERIKAAERELLVDTVAQLSRG</sequence>
<dbReference type="PANTHER" id="PTHR43369">
    <property type="entry name" value="PHOSPHORIBOSYLGLYCINAMIDE FORMYLTRANSFERASE"/>
    <property type="match status" value="1"/>
</dbReference>
<dbReference type="EMBL" id="ANHZ02000020">
    <property type="protein sequence ID" value="EME35899.1"/>
    <property type="molecule type" value="Genomic_DNA"/>
</dbReference>
<organism evidence="6 7">
    <name type="scientific">Kocuria palustris PEL</name>
    <dbReference type="NCBI Taxonomy" id="1236550"/>
    <lineage>
        <taxon>Bacteria</taxon>
        <taxon>Bacillati</taxon>
        <taxon>Actinomycetota</taxon>
        <taxon>Actinomycetes</taxon>
        <taxon>Micrococcales</taxon>
        <taxon>Micrococcaceae</taxon>
        <taxon>Kocuria</taxon>
    </lineage>
</organism>
<comment type="pathway">
    <text evidence="1 4">Purine metabolism; IMP biosynthesis via de novo pathway; N(2)-formyl-N(1)-(5-phospho-D-ribosyl)glycinamide from N(1)-(5-phospho-D-ribosyl)glycinamide (10-formyl THF route): step 1/1.</text>
</comment>
<dbReference type="HAMAP" id="MF_01930">
    <property type="entry name" value="PurN"/>
    <property type="match status" value="1"/>
</dbReference>
<dbReference type="Pfam" id="PF00551">
    <property type="entry name" value="Formyl_trans_N"/>
    <property type="match status" value="1"/>
</dbReference>
<feature type="binding site" evidence="4">
    <location>
        <position position="105"/>
    </location>
    <ligand>
        <name>(6R)-10-formyltetrahydrofolate</name>
        <dbReference type="ChEBI" id="CHEBI:195366"/>
    </ligand>
</feature>
<dbReference type="RefSeq" id="WP_006215525.1">
    <property type="nucleotide sequence ID" value="NZ_ANHZ02000020.1"/>
</dbReference>
<keyword evidence="2 4" id="KW-0808">Transferase</keyword>
<dbReference type="EC" id="2.1.2.2" evidence="4"/>
<keyword evidence="7" id="KW-1185">Reference proteome</keyword>
<dbReference type="GO" id="GO:0005829">
    <property type="term" value="C:cytosol"/>
    <property type="evidence" value="ECO:0007669"/>
    <property type="project" value="TreeGrafter"/>
</dbReference>
<evidence type="ECO:0000313" key="7">
    <source>
        <dbReference type="Proteomes" id="UP000009877"/>
    </source>
</evidence>
<dbReference type="UniPathway" id="UPA00074">
    <property type="reaction ID" value="UER00126"/>
</dbReference>
<comment type="caution">
    <text evidence="6">The sequence shown here is derived from an EMBL/GenBank/DDBJ whole genome shotgun (WGS) entry which is preliminary data.</text>
</comment>
<accession>M2YBA9</accession>
<dbReference type="SUPFAM" id="SSF53328">
    <property type="entry name" value="Formyltransferase"/>
    <property type="match status" value="1"/>
</dbReference>
<dbReference type="GeneID" id="93316680"/>
<evidence type="ECO:0000256" key="4">
    <source>
        <dbReference type="HAMAP-Rule" id="MF_01930"/>
    </source>
</evidence>
<keyword evidence="3 4" id="KW-0658">Purine biosynthesis</keyword>
<dbReference type="GO" id="GO:0004644">
    <property type="term" value="F:phosphoribosylglycinamide formyltransferase activity"/>
    <property type="evidence" value="ECO:0007669"/>
    <property type="project" value="UniProtKB-UniRule"/>
</dbReference>
<dbReference type="AlphaFoldDB" id="M2YBA9"/>
<feature type="site" description="Raises pKa of active site His" evidence="4">
    <location>
        <position position="143"/>
    </location>
</feature>
<evidence type="ECO:0000313" key="6">
    <source>
        <dbReference type="EMBL" id="EME35899.1"/>
    </source>
</evidence>
<comment type="function">
    <text evidence="4">Catalyzes the transfer of a formyl group from 10-formyltetrahydrofolate to 5-phospho-ribosyl-glycinamide (GAR), producing 5-phospho-ribosyl-N-formylglycinamide (FGAR) and tetrahydrofolate.</text>
</comment>
<feature type="domain" description="Formyl transferase N-terminal" evidence="5">
    <location>
        <begin position="1"/>
        <end position="180"/>
    </location>
</feature>
<dbReference type="InterPro" id="IPR004607">
    <property type="entry name" value="GART"/>
</dbReference>
<proteinExistence type="inferred from homology"/>
<evidence type="ECO:0000256" key="3">
    <source>
        <dbReference type="ARBA" id="ARBA00022755"/>
    </source>
</evidence>
<feature type="active site" description="Proton donor" evidence="4">
    <location>
        <position position="107"/>
    </location>
</feature>
<dbReference type="STRING" id="71999.KPaMU14_02495"/>
<gene>
    <name evidence="4" type="primary">purN</name>
    <name evidence="6" type="ORF">C884_01299</name>
</gene>
<comment type="catalytic activity">
    <reaction evidence="4">
        <text>N(1)-(5-phospho-beta-D-ribosyl)glycinamide + (6R)-10-formyltetrahydrofolate = N(2)-formyl-N(1)-(5-phospho-beta-D-ribosyl)glycinamide + (6S)-5,6,7,8-tetrahydrofolate + H(+)</text>
        <dbReference type="Rhea" id="RHEA:15053"/>
        <dbReference type="ChEBI" id="CHEBI:15378"/>
        <dbReference type="ChEBI" id="CHEBI:57453"/>
        <dbReference type="ChEBI" id="CHEBI:143788"/>
        <dbReference type="ChEBI" id="CHEBI:147286"/>
        <dbReference type="ChEBI" id="CHEBI:195366"/>
        <dbReference type="EC" id="2.1.2.2"/>
    </reaction>
</comment>
<evidence type="ECO:0000259" key="5">
    <source>
        <dbReference type="Pfam" id="PF00551"/>
    </source>
</evidence>
<name>M2YBA9_9MICC</name>
<reference evidence="6 7" key="1">
    <citation type="journal article" date="2014" name="Genome Announc.">
        <title>Draft Genome Sequence of Kocuria palustris PEL.</title>
        <authorList>
            <person name="Sharma G."/>
            <person name="Khatri I."/>
            <person name="Subramanian S."/>
        </authorList>
    </citation>
    <scope>NUCLEOTIDE SEQUENCE [LARGE SCALE GENOMIC DNA]</scope>
    <source>
        <strain evidence="6 7">PEL</strain>
    </source>
</reference>
<dbReference type="PANTHER" id="PTHR43369:SF2">
    <property type="entry name" value="PHOSPHORIBOSYLGLYCINAMIDE FORMYLTRANSFERASE"/>
    <property type="match status" value="1"/>
</dbReference>
<dbReference type="Gene3D" id="3.40.50.170">
    <property type="entry name" value="Formyl transferase, N-terminal domain"/>
    <property type="match status" value="1"/>
</dbReference>
<dbReference type="GO" id="GO:0006189">
    <property type="term" value="P:'de novo' IMP biosynthetic process"/>
    <property type="evidence" value="ECO:0007669"/>
    <property type="project" value="UniProtKB-UniRule"/>
</dbReference>
<dbReference type="InterPro" id="IPR036477">
    <property type="entry name" value="Formyl_transf_N_sf"/>
</dbReference>
<dbReference type="Proteomes" id="UP000009877">
    <property type="component" value="Unassembled WGS sequence"/>
</dbReference>
<comment type="similarity">
    <text evidence="4">Belongs to the GART family.</text>
</comment>